<gene>
    <name evidence="2" type="ORF">GCM10023188_05890</name>
</gene>
<proteinExistence type="predicted"/>
<protein>
    <recommendedName>
        <fullName evidence="4">Outer membrane protein beta-barrel domain-containing protein</fullName>
    </recommendedName>
</protein>
<feature type="signal peptide" evidence="1">
    <location>
        <begin position="1"/>
        <end position="19"/>
    </location>
</feature>
<accession>A0ABP8L9K5</accession>
<feature type="chain" id="PRO_5045436663" description="Outer membrane protein beta-barrel domain-containing protein" evidence="1">
    <location>
        <begin position="20"/>
        <end position="218"/>
    </location>
</feature>
<evidence type="ECO:0008006" key="4">
    <source>
        <dbReference type="Google" id="ProtNLM"/>
    </source>
</evidence>
<organism evidence="2 3">
    <name type="scientific">Pontibacter saemangeumensis</name>
    <dbReference type="NCBI Taxonomy" id="1084525"/>
    <lineage>
        <taxon>Bacteria</taxon>
        <taxon>Pseudomonadati</taxon>
        <taxon>Bacteroidota</taxon>
        <taxon>Cytophagia</taxon>
        <taxon>Cytophagales</taxon>
        <taxon>Hymenobacteraceae</taxon>
        <taxon>Pontibacter</taxon>
    </lineage>
</organism>
<dbReference type="SUPFAM" id="SSF56925">
    <property type="entry name" value="OMPA-like"/>
    <property type="match status" value="1"/>
</dbReference>
<keyword evidence="3" id="KW-1185">Reference proteome</keyword>
<comment type="caution">
    <text evidence="2">The sequence shown here is derived from an EMBL/GenBank/DDBJ whole genome shotgun (WGS) entry which is preliminary data.</text>
</comment>
<evidence type="ECO:0000313" key="3">
    <source>
        <dbReference type="Proteomes" id="UP001500552"/>
    </source>
</evidence>
<keyword evidence="1" id="KW-0732">Signal</keyword>
<dbReference type="EMBL" id="BAABHC010000002">
    <property type="protein sequence ID" value="GAA4425187.1"/>
    <property type="molecule type" value="Genomic_DNA"/>
</dbReference>
<name>A0ABP8L9K5_9BACT</name>
<reference evidence="3" key="1">
    <citation type="journal article" date="2019" name="Int. J. Syst. Evol. Microbiol.">
        <title>The Global Catalogue of Microorganisms (GCM) 10K type strain sequencing project: providing services to taxonomists for standard genome sequencing and annotation.</title>
        <authorList>
            <consortium name="The Broad Institute Genomics Platform"/>
            <consortium name="The Broad Institute Genome Sequencing Center for Infectious Disease"/>
            <person name="Wu L."/>
            <person name="Ma J."/>
        </authorList>
    </citation>
    <scope>NUCLEOTIDE SEQUENCE [LARGE SCALE GENOMIC DNA]</scope>
    <source>
        <strain evidence="3">JCM 17926</strain>
    </source>
</reference>
<dbReference type="Proteomes" id="UP001500552">
    <property type="component" value="Unassembled WGS sequence"/>
</dbReference>
<evidence type="ECO:0000256" key="1">
    <source>
        <dbReference type="SAM" id="SignalP"/>
    </source>
</evidence>
<sequence>MKHVAFTAFLAILGGGALAQTAAGNFTLNGYLGVTIQDTDNQASKGNGTSLVFAPSAGYFLKDRLEVGIGTHLEYAKNKSVSEDGTDVTKNVTTGISSYIKRYIPITGKLHFTASGNVGIYWSRNKMMYAPATSFQENYRTIGYRIVAIPGLTYFVTEKVGFSLSVGAIELERRKTTYESTRAPSTATNTATNFNATISPANGAVGMHYYFGCKAEKP</sequence>
<dbReference type="RefSeq" id="WP_345156659.1">
    <property type="nucleotide sequence ID" value="NZ_BAABHC010000002.1"/>
</dbReference>
<evidence type="ECO:0000313" key="2">
    <source>
        <dbReference type="EMBL" id="GAA4425187.1"/>
    </source>
</evidence>
<dbReference type="InterPro" id="IPR011250">
    <property type="entry name" value="OMP/PagP_B-barrel"/>
</dbReference>